<proteinExistence type="predicted"/>
<organism evidence="2 3">
    <name type="scientific">Alkaliphilus serpentinus</name>
    <dbReference type="NCBI Taxonomy" id="1482731"/>
    <lineage>
        <taxon>Bacteria</taxon>
        <taxon>Bacillati</taxon>
        <taxon>Bacillota</taxon>
        <taxon>Clostridia</taxon>
        <taxon>Peptostreptococcales</taxon>
        <taxon>Natronincolaceae</taxon>
        <taxon>Alkaliphilus</taxon>
    </lineage>
</organism>
<dbReference type="OrthoDB" id="1957210at2"/>
<sequence>MNEINYISIEFLNSFTGGVFITNLITHFIKDYFPKSLDKKISTLIVAFIVTLTSNIIMKGISFSLVYLSTINSFLVAAAAMGNYDLLTKRMRKGNGDNYIKN</sequence>
<feature type="transmembrane region" description="Helical" evidence="1">
    <location>
        <begin position="41"/>
        <end position="58"/>
    </location>
</feature>
<name>A0A833HMY5_9FIRM</name>
<keyword evidence="1" id="KW-0812">Transmembrane</keyword>
<evidence type="ECO:0000313" key="2">
    <source>
        <dbReference type="EMBL" id="KAB3529050.1"/>
    </source>
</evidence>
<evidence type="ECO:0000313" key="3">
    <source>
        <dbReference type="Proteomes" id="UP000465601"/>
    </source>
</evidence>
<keyword evidence="1" id="KW-1133">Transmembrane helix</keyword>
<dbReference type="RefSeq" id="WP_151866287.1">
    <property type="nucleotide sequence ID" value="NZ_WBZB01000037.1"/>
</dbReference>
<comment type="caution">
    <text evidence="2">The sequence shown here is derived from an EMBL/GenBank/DDBJ whole genome shotgun (WGS) entry which is preliminary data.</text>
</comment>
<accession>A0A833HMY5</accession>
<feature type="transmembrane region" description="Helical" evidence="1">
    <location>
        <begin position="6"/>
        <end position="29"/>
    </location>
</feature>
<reference evidence="2 3" key="1">
    <citation type="submission" date="2019-10" db="EMBL/GenBank/DDBJ databases">
        <title>Alkaliphilus serpentinus sp. nov. and Alkaliphilus pronyensis sp. nov., two novel anaerobic alkaliphilic species isolated from the serpentinized-hosted hydrothermal field of the Prony Bay (New Caledonia).</title>
        <authorList>
            <person name="Postec A."/>
        </authorList>
    </citation>
    <scope>NUCLEOTIDE SEQUENCE [LARGE SCALE GENOMIC DNA]</scope>
    <source>
        <strain evidence="2 3">LacT</strain>
    </source>
</reference>
<keyword evidence="1" id="KW-0472">Membrane</keyword>
<dbReference type="AlphaFoldDB" id="A0A833HMY5"/>
<protein>
    <submittedName>
        <fullName evidence="2">Uncharacterized protein</fullName>
    </submittedName>
</protein>
<dbReference type="EMBL" id="WBZB01000037">
    <property type="protein sequence ID" value="KAB3529050.1"/>
    <property type="molecule type" value="Genomic_DNA"/>
</dbReference>
<keyword evidence="3" id="KW-1185">Reference proteome</keyword>
<dbReference type="Proteomes" id="UP000465601">
    <property type="component" value="Unassembled WGS sequence"/>
</dbReference>
<evidence type="ECO:0000256" key="1">
    <source>
        <dbReference type="SAM" id="Phobius"/>
    </source>
</evidence>
<gene>
    <name evidence="2" type="ORF">F8153_10365</name>
</gene>